<dbReference type="EMBL" id="JADFTS010000007">
    <property type="protein sequence ID" value="KAF9596829.1"/>
    <property type="molecule type" value="Genomic_DNA"/>
</dbReference>
<feature type="transmembrane region" description="Helical" evidence="1">
    <location>
        <begin position="61"/>
        <end position="87"/>
    </location>
</feature>
<gene>
    <name evidence="2" type="ORF">IFM89_013877</name>
</gene>
<evidence type="ECO:0000256" key="1">
    <source>
        <dbReference type="SAM" id="Phobius"/>
    </source>
</evidence>
<proteinExistence type="predicted"/>
<name>A0A835LME9_9MAGN</name>
<evidence type="ECO:0000313" key="2">
    <source>
        <dbReference type="EMBL" id="KAF9596829.1"/>
    </source>
</evidence>
<organism evidence="2 3">
    <name type="scientific">Coptis chinensis</name>
    <dbReference type="NCBI Taxonomy" id="261450"/>
    <lineage>
        <taxon>Eukaryota</taxon>
        <taxon>Viridiplantae</taxon>
        <taxon>Streptophyta</taxon>
        <taxon>Embryophyta</taxon>
        <taxon>Tracheophyta</taxon>
        <taxon>Spermatophyta</taxon>
        <taxon>Magnoliopsida</taxon>
        <taxon>Ranunculales</taxon>
        <taxon>Ranunculaceae</taxon>
        <taxon>Coptidoideae</taxon>
        <taxon>Coptis</taxon>
    </lineage>
</organism>
<dbReference type="Proteomes" id="UP000631114">
    <property type="component" value="Unassembled WGS sequence"/>
</dbReference>
<keyword evidence="3" id="KW-1185">Reference proteome</keyword>
<keyword evidence="1" id="KW-0812">Transmembrane</keyword>
<protein>
    <submittedName>
        <fullName evidence="2">Uncharacterized protein</fullName>
    </submittedName>
</protein>
<accession>A0A835LME9</accession>
<sequence>MRLNWQYRLPLSTACLAKRIDGMLPFISGLGRLVTFIWCGWSLRTLSAKETKLAERISFRFVWAAVVVLIVGSVASFPVFTSFPAWILSCVALQGFSAHRDP</sequence>
<keyword evidence="1" id="KW-1133">Transmembrane helix</keyword>
<keyword evidence="1" id="KW-0472">Membrane</keyword>
<dbReference type="AlphaFoldDB" id="A0A835LME9"/>
<evidence type="ECO:0000313" key="3">
    <source>
        <dbReference type="Proteomes" id="UP000631114"/>
    </source>
</evidence>
<comment type="caution">
    <text evidence="2">The sequence shown here is derived from an EMBL/GenBank/DDBJ whole genome shotgun (WGS) entry which is preliminary data.</text>
</comment>
<reference evidence="2 3" key="1">
    <citation type="submission" date="2020-10" db="EMBL/GenBank/DDBJ databases">
        <title>The Coptis chinensis genome and diversification of protoberbering-type alkaloids.</title>
        <authorList>
            <person name="Wang B."/>
            <person name="Shu S."/>
            <person name="Song C."/>
            <person name="Liu Y."/>
        </authorList>
    </citation>
    <scope>NUCLEOTIDE SEQUENCE [LARGE SCALE GENOMIC DNA]</scope>
    <source>
        <strain evidence="2">HL-2020</strain>
        <tissue evidence="2">Leaf</tissue>
    </source>
</reference>